<dbReference type="HAMAP" id="MF_00456">
    <property type="entry name" value="ProB"/>
    <property type="match status" value="1"/>
</dbReference>
<dbReference type="InterPro" id="IPR036393">
    <property type="entry name" value="AceGlu_kinase-like_sf"/>
</dbReference>
<dbReference type="InterPro" id="IPR015947">
    <property type="entry name" value="PUA-like_sf"/>
</dbReference>
<dbReference type="SUPFAM" id="SSF88697">
    <property type="entry name" value="PUA domain-like"/>
    <property type="match status" value="1"/>
</dbReference>
<dbReference type="InterPro" id="IPR019797">
    <property type="entry name" value="Glutamate_5-kinase_CS"/>
</dbReference>
<dbReference type="SUPFAM" id="SSF53633">
    <property type="entry name" value="Carbamate kinase-like"/>
    <property type="match status" value="1"/>
</dbReference>
<reference evidence="9" key="1">
    <citation type="submission" date="2018-06" db="EMBL/GenBank/DDBJ databases">
        <authorList>
            <person name="Zhirakovskaya E."/>
        </authorList>
    </citation>
    <scope>NUCLEOTIDE SEQUENCE</scope>
</reference>
<evidence type="ECO:0000256" key="2">
    <source>
        <dbReference type="ARBA" id="ARBA00022605"/>
    </source>
</evidence>
<dbReference type="EC" id="2.7.2.11" evidence="9"/>
<dbReference type="PROSITE" id="PS50890">
    <property type="entry name" value="PUA"/>
    <property type="match status" value="1"/>
</dbReference>
<dbReference type="InterPro" id="IPR005715">
    <property type="entry name" value="Glu_5kinase/COase_Synthase"/>
</dbReference>
<dbReference type="FunFam" id="3.40.1160.10:FF:000018">
    <property type="entry name" value="Glutamate 5-kinase"/>
    <property type="match status" value="1"/>
</dbReference>
<evidence type="ECO:0000259" key="8">
    <source>
        <dbReference type="SMART" id="SM00359"/>
    </source>
</evidence>
<keyword evidence="2" id="KW-0028">Amino-acid biosynthesis</keyword>
<dbReference type="Gene3D" id="3.40.1160.10">
    <property type="entry name" value="Acetylglutamate kinase-like"/>
    <property type="match status" value="1"/>
</dbReference>
<dbReference type="GO" id="GO:0005524">
    <property type="term" value="F:ATP binding"/>
    <property type="evidence" value="ECO:0007669"/>
    <property type="project" value="UniProtKB-KW"/>
</dbReference>
<sequence>MNRSELKKTKRWVIKIGSALLTDDGKGLNTKALSCWVAQMATLKKQGIEIVLVSSGSIAEGMTRLGWATRPTALNELQAAASVGQMGLVQAYESQFSAFDLHTAQILMTHDDLSNRERYLNVKSTIQTLLKYGVVPIINENDTVVTDEICFGDNDTLAALTANLISADVLVILTDQKGLYTDNPRENPDASLIDEVHVSSRDIESMASSEGGRLGKGGMYTKVMAAKRAARSGTATLIASGNEDNILPKLFNGEVFGTLLIPDLEPLTAHQQWLAGHLQAKGTFVLDDGTATMLRRTGRSLLPVGVVSQRGNFSRGEMVVCYDGSGQEVARGLVNYSSDETIKLLGKSSDQIEPILGYVVEDSLIHCDNMVISMAPEKL</sequence>
<dbReference type="InterPro" id="IPR036974">
    <property type="entry name" value="PUA_sf"/>
</dbReference>
<keyword evidence="3" id="KW-0641">Proline biosynthesis</keyword>
<dbReference type="GO" id="GO:0005829">
    <property type="term" value="C:cytosol"/>
    <property type="evidence" value="ECO:0007669"/>
    <property type="project" value="TreeGrafter"/>
</dbReference>
<dbReference type="PANTHER" id="PTHR43654">
    <property type="entry name" value="GLUTAMATE 5-KINASE"/>
    <property type="match status" value="1"/>
</dbReference>
<organism evidence="9">
    <name type="scientific">hydrothermal vent metagenome</name>
    <dbReference type="NCBI Taxonomy" id="652676"/>
    <lineage>
        <taxon>unclassified sequences</taxon>
        <taxon>metagenomes</taxon>
        <taxon>ecological metagenomes</taxon>
    </lineage>
</organism>
<dbReference type="InterPro" id="IPR011529">
    <property type="entry name" value="Glu_5kinase"/>
</dbReference>
<dbReference type="InterPro" id="IPR001057">
    <property type="entry name" value="Glu/AcGlu_kinase"/>
</dbReference>
<dbReference type="Gene3D" id="2.30.130.10">
    <property type="entry name" value="PUA domain"/>
    <property type="match status" value="1"/>
</dbReference>
<keyword evidence="1" id="KW-0963">Cytoplasm</keyword>
<evidence type="ECO:0000256" key="7">
    <source>
        <dbReference type="ARBA" id="ARBA00022840"/>
    </source>
</evidence>
<dbReference type="GO" id="GO:0004349">
    <property type="term" value="F:glutamate 5-kinase activity"/>
    <property type="evidence" value="ECO:0007669"/>
    <property type="project" value="UniProtKB-EC"/>
</dbReference>
<dbReference type="InterPro" id="IPR001048">
    <property type="entry name" value="Asp/Glu/Uridylate_kinase"/>
</dbReference>
<gene>
    <name evidence="9" type="ORF">MNBD_GAMMA04-2063</name>
</gene>
<evidence type="ECO:0000256" key="3">
    <source>
        <dbReference type="ARBA" id="ARBA00022650"/>
    </source>
</evidence>
<evidence type="ECO:0000256" key="4">
    <source>
        <dbReference type="ARBA" id="ARBA00022679"/>
    </source>
</evidence>
<dbReference type="PIRSF" id="PIRSF000729">
    <property type="entry name" value="GK"/>
    <property type="match status" value="1"/>
</dbReference>
<accession>A0A3B0WH52</accession>
<keyword evidence="4 9" id="KW-0808">Transferase</keyword>
<dbReference type="SMART" id="SM00359">
    <property type="entry name" value="PUA"/>
    <property type="match status" value="1"/>
</dbReference>
<dbReference type="CDD" id="cd21157">
    <property type="entry name" value="PUA_G5K"/>
    <property type="match status" value="1"/>
</dbReference>
<dbReference type="GO" id="GO:0008652">
    <property type="term" value="P:amino acid biosynthetic process"/>
    <property type="evidence" value="ECO:0007669"/>
    <property type="project" value="UniProtKB-KW"/>
</dbReference>
<dbReference type="GO" id="GO:0003723">
    <property type="term" value="F:RNA binding"/>
    <property type="evidence" value="ECO:0007669"/>
    <property type="project" value="InterPro"/>
</dbReference>
<feature type="domain" description="PUA" evidence="8">
    <location>
        <begin position="282"/>
        <end position="365"/>
    </location>
</feature>
<evidence type="ECO:0000256" key="5">
    <source>
        <dbReference type="ARBA" id="ARBA00022741"/>
    </source>
</evidence>
<evidence type="ECO:0000256" key="6">
    <source>
        <dbReference type="ARBA" id="ARBA00022777"/>
    </source>
</evidence>
<proteinExistence type="inferred from homology"/>
<dbReference type="AlphaFoldDB" id="A0A3B0WH52"/>
<keyword evidence="7" id="KW-0067">ATP-binding</keyword>
<dbReference type="PROSITE" id="PS00902">
    <property type="entry name" value="GLUTAMATE_5_KINASE"/>
    <property type="match status" value="1"/>
</dbReference>
<evidence type="ECO:0000256" key="1">
    <source>
        <dbReference type="ARBA" id="ARBA00022490"/>
    </source>
</evidence>
<name>A0A3B0WH52_9ZZZZ</name>
<dbReference type="Pfam" id="PF01472">
    <property type="entry name" value="PUA"/>
    <property type="match status" value="1"/>
</dbReference>
<dbReference type="EMBL" id="UOFB01000002">
    <property type="protein sequence ID" value="VAW43816.1"/>
    <property type="molecule type" value="Genomic_DNA"/>
</dbReference>
<evidence type="ECO:0000313" key="9">
    <source>
        <dbReference type="EMBL" id="VAW43816.1"/>
    </source>
</evidence>
<keyword evidence="6 9" id="KW-0418">Kinase</keyword>
<keyword evidence="5" id="KW-0547">Nucleotide-binding</keyword>
<dbReference type="PRINTS" id="PR00474">
    <property type="entry name" value="GLU5KINASE"/>
</dbReference>
<protein>
    <submittedName>
        <fullName evidence="9">Glutamate 5-kinase / RNA-binding C-terminal domain PUA</fullName>
        <ecNumber evidence="9">2.7.2.11</ecNumber>
    </submittedName>
</protein>
<dbReference type="CDD" id="cd04242">
    <property type="entry name" value="AAK_G5K_ProB"/>
    <property type="match status" value="1"/>
</dbReference>
<dbReference type="PANTHER" id="PTHR43654:SF1">
    <property type="entry name" value="ISOPENTENYL PHOSPHATE KINASE"/>
    <property type="match status" value="1"/>
</dbReference>
<dbReference type="InterPro" id="IPR002478">
    <property type="entry name" value="PUA"/>
</dbReference>
<dbReference type="InterPro" id="IPR041739">
    <property type="entry name" value="G5K_ProB"/>
</dbReference>
<dbReference type="Pfam" id="PF00696">
    <property type="entry name" value="AA_kinase"/>
    <property type="match status" value="1"/>
</dbReference>
<dbReference type="NCBIfam" id="TIGR01027">
    <property type="entry name" value="proB"/>
    <property type="match status" value="1"/>
</dbReference>